<protein>
    <submittedName>
        <fullName evidence="1">Uncharacterized protein</fullName>
    </submittedName>
</protein>
<proteinExistence type="predicted"/>
<accession>A0A0A9CDP9</accession>
<reference evidence="1" key="1">
    <citation type="submission" date="2014-09" db="EMBL/GenBank/DDBJ databases">
        <authorList>
            <person name="Magalhaes I.L.F."/>
            <person name="Oliveira U."/>
            <person name="Santos F.R."/>
            <person name="Vidigal T.H.D.A."/>
            <person name="Brescovit A.D."/>
            <person name="Santos A.J."/>
        </authorList>
    </citation>
    <scope>NUCLEOTIDE SEQUENCE</scope>
    <source>
        <tissue evidence="1">Shoot tissue taken approximately 20 cm above the soil surface</tissue>
    </source>
</reference>
<dbReference type="AlphaFoldDB" id="A0A0A9CDP9"/>
<dbReference type="EMBL" id="GBRH01226370">
    <property type="protein sequence ID" value="JAD71525.1"/>
    <property type="molecule type" value="Transcribed_RNA"/>
</dbReference>
<organism evidence="1">
    <name type="scientific">Arundo donax</name>
    <name type="common">Giant reed</name>
    <name type="synonym">Donax arundinaceus</name>
    <dbReference type="NCBI Taxonomy" id="35708"/>
    <lineage>
        <taxon>Eukaryota</taxon>
        <taxon>Viridiplantae</taxon>
        <taxon>Streptophyta</taxon>
        <taxon>Embryophyta</taxon>
        <taxon>Tracheophyta</taxon>
        <taxon>Spermatophyta</taxon>
        <taxon>Magnoliopsida</taxon>
        <taxon>Liliopsida</taxon>
        <taxon>Poales</taxon>
        <taxon>Poaceae</taxon>
        <taxon>PACMAD clade</taxon>
        <taxon>Arundinoideae</taxon>
        <taxon>Arundineae</taxon>
        <taxon>Arundo</taxon>
    </lineage>
</organism>
<sequence>MVGQQEEAYGFGFPYYLYS</sequence>
<reference evidence="1" key="2">
    <citation type="journal article" date="2015" name="Data Brief">
        <title>Shoot transcriptome of the giant reed, Arundo donax.</title>
        <authorList>
            <person name="Barrero R.A."/>
            <person name="Guerrero F.D."/>
            <person name="Moolhuijzen P."/>
            <person name="Goolsby J.A."/>
            <person name="Tidwell J."/>
            <person name="Bellgard S.E."/>
            <person name="Bellgard M.I."/>
        </authorList>
    </citation>
    <scope>NUCLEOTIDE SEQUENCE</scope>
    <source>
        <tissue evidence="1">Shoot tissue taken approximately 20 cm above the soil surface</tissue>
    </source>
</reference>
<name>A0A0A9CDP9_ARUDO</name>
<evidence type="ECO:0000313" key="1">
    <source>
        <dbReference type="EMBL" id="JAD71525.1"/>
    </source>
</evidence>